<keyword evidence="3" id="KW-1185">Reference proteome</keyword>
<sequence>MADADHRSGALLPAALLPRRQKWVVEFARYFRTPRRDPSTPPPLGLRHVSRGKLRQHGTWLPAATSAALCISRPRHSFAVPVLTVSIGDVVFEEHFVSILNFSWPQVTCVTECPIRGSSVVFVSFCDRSKQIQKFALRFPHFSDAELFLNCVKECSSNTMDIIPPGSDYTCEDLSASEYIASNGIHQRPHDTSSFEKPDQPFHRTEVPSLGYHDEPDHPIRRTDVPALSHHEAPALGHKEAPEQPVLKPILATNIDTIFSGFPPSFTNMLTQFSSNTEKDAEELCLVTSTDHVPQKVSTLDHSQNVAVAATAAKEIDAGRETDDIMTRIKTYMTDDSFHDMLFKLEKVIDELGVDLSL</sequence>
<reference evidence="2" key="2">
    <citation type="submission" date="2021-02" db="EMBL/GenBank/DDBJ databases">
        <authorList>
            <person name="Kimball J.A."/>
            <person name="Haas M.W."/>
            <person name="Macchietto M."/>
            <person name="Kono T."/>
            <person name="Duquette J."/>
            <person name="Shao M."/>
        </authorList>
    </citation>
    <scope>NUCLEOTIDE SEQUENCE</scope>
    <source>
        <tissue evidence="2">Fresh leaf tissue</tissue>
    </source>
</reference>
<reference evidence="2" key="1">
    <citation type="journal article" date="2021" name="bioRxiv">
        <title>Whole Genome Assembly and Annotation of Northern Wild Rice, Zizania palustris L., Supports a Whole Genome Duplication in the Zizania Genus.</title>
        <authorList>
            <person name="Haas M."/>
            <person name="Kono T."/>
            <person name="Macchietto M."/>
            <person name="Millas R."/>
            <person name="McGilp L."/>
            <person name="Shao M."/>
            <person name="Duquette J."/>
            <person name="Hirsch C.N."/>
            <person name="Kimball J."/>
        </authorList>
    </citation>
    <scope>NUCLEOTIDE SEQUENCE</scope>
    <source>
        <tissue evidence="2">Fresh leaf tissue</tissue>
    </source>
</reference>
<proteinExistence type="predicted"/>
<protein>
    <recommendedName>
        <fullName evidence="1">Poor homologous synapsis 1 PH domain-containing protein</fullName>
    </recommendedName>
</protein>
<evidence type="ECO:0000259" key="1">
    <source>
        <dbReference type="Pfam" id="PF25349"/>
    </source>
</evidence>
<evidence type="ECO:0000313" key="2">
    <source>
        <dbReference type="EMBL" id="KAG8075957.1"/>
    </source>
</evidence>
<gene>
    <name evidence="2" type="ORF">GUJ93_ZPchr0006g41942</name>
</gene>
<dbReference type="Proteomes" id="UP000729402">
    <property type="component" value="Unassembled WGS sequence"/>
</dbReference>
<dbReference type="OrthoDB" id="1864854at2759"/>
<organism evidence="2 3">
    <name type="scientific">Zizania palustris</name>
    <name type="common">Northern wild rice</name>
    <dbReference type="NCBI Taxonomy" id="103762"/>
    <lineage>
        <taxon>Eukaryota</taxon>
        <taxon>Viridiplantae</taxon>
        <taxon>Streptophyta</taxon>
        <taxon>Embryophyta</taxon>
        <taxon>Tracheophyta</taxon>
        <taxon>Spermatophyta</taxon>
        <taxon>Magnoliopsida</taxon>
        <taxon>Liliopsida</taxon>
        <taxon>Poales</taxon>
        <taxon>Poaceae</taxon>
        <taxon>BOP clade</taxon>
        <taxon>Oryzoideae</taxon>
        <taxon>Oryzeae</taxon>
        <taxon>Zizaniinae</taxon>
        <taxon>Zizania</taxon>
    </lineage>
</organism>
<accession>A0A8J5SV50</accession>
<name>A0A8J5SV50_ZIZPA</name>
<evidence type="ECO:0000313" key="3">
    <source>
        <dbReference type="Proteomes" id="UP000729402"/>
    </source>
</evidence>
<feature type="domain" description="Poor homologous synapsis 1 PH" evidence="1">
    <location>
        <begin position="21"/>
        <end position="163"/>
    </location>
</feature>
<dbReference type="EMBL" id="JAAALK010000283">
    <property type="protein sequence ID" value="KAG8075957.1"/>
    <property type="molecule type" value="Genomic_DNA"/>
</dbReference>
<dbReference type="Pfam" id="PF25349">
    <property type="entry name" value="PH_PHS1"/>
    <property type="match status" value="1"/>
</dbReference>
<comment type="caution">
    <text evidence="2">The sequence shown here is derived from an EMBL/GenBank/DDBJ whole genome shotgun (WGS) entry which is preliminary data.</text>
</comment>
<dbReference type="AlphaFoldDB" id="A0A8J5SV50"/>
<dbReference type="InterPro" id="IPR057619">
    <property type="entry name" value="PH_PHS1"/>
</dbReference>